<dbReference type="Pfam" id="PF00027">
    <property type="entry name" value="cNMP_binding"/>
    <property type="match status" value="1"/>
</dbReference>
<dbReference type="InterPro" id="IPR014710">
    <property type="entry name" value="RmlC-like_jellyroll"/>
</dbReference>
<accession>A0ABW3BXV3</accession>
<dbReference type="InterPro" id="IPR000595">
    <property type="entry name" value="cNMP-bd_dom"/>
</dbReference>
<dbReference type="Gene3D" id="2.60.120.10">
    <property type="entry name" value="Jelly Rolls"/>
    <property type="match status" value="1"/>
</dbReference>
<feature type="domain" description="Cyclic nucleotide-binding" evidence="1">
    <location>
        <begin position="17"/>
        <end position="63"/>
    </location>
</feature>
<organism evidence="2 3">
    <name type="scientific">Mariniflexile aquimaris</name>
    <dbReference type="NCBI Taxonomy" id="881009"/>
    <lineage>
        <taxon>Bacteria</taxon>
        <taxon>Pseudomonadati</taxon>
        <taxon>Bacteroidota</taxon>
        <taxon>Flavobacteriia</taxon>
        <taxon>Flavobacteriales</taxon>
        <taxon>Flavobacteriaceae</taxon>
        <taxon>Mariniflexile</taxon>
    </lineage>
</organism>
<dbReference type="InterPro" id="IPR018490">
    <property type="entry name" value="cNMP-bd_dom_sf"/>
</dbReference>
<protein>
    <submittedName>
        <fullName evidence="2">Crp/Fnr family transcriptional regulator</fullName>
    </submittedName>
</protein>
<keyword evidence="3" id="KW-1185">Reference proteome</keyword>
<dbReference type="CDD" id="cd00038">
    <property type="entry name" value="CAP_ED"/>
    <property type="match status" value="1"/>
</dbReference>
<dbReference type="PROSITE" id="PS50042">
    <property type="entry name" value="CNMP_BINDING_3"/>
    <property type="match status" value="1"/>
</dbReference>
<dbReference type="SUPFAM" id="SSF51206">
    <property type="entry name" value="cAMP-binding domain-like"/>
    <property type="match status" value="1"/>
</dbReference>
<reference evidence="3" key="1">
    <citation type="journal article" date="2019" name="Int. J. Syst. Evol. Microbiol.">
        <title>The Global Catalogue of Microorganisms (GCM) 10K type strain sequencing project: providing services to taxonomists for standard genome sequencing and annotation.</title>
        <authorList>
            <consortium name="The Broad Institute Genomics Platform"/>
            <consortium name="The Broad Institute Genome Sequencing Center for Infectious Disease"/>
            <person name="Wu L."/>
            <person name="Ma J."/>
        </authorList>
    </citation>
    <scope>NUCLEOTIDE SEQUENCE [LARGE SCALE GENOMIC DNA]</scope>
    <source>
        <strain evidence="3">CCUG 60529</strain>
    </source>
</reference>
<sequence length="192" mass="22517">MPTTKNNNLYSIVLLNSIYPLSKSLNKFFAKALVCSTYKKGEHIVRNGEVCDRIHIIRKGLVRGYFNYNGKEITTWISVDGELVTSISGYFKNKPAIENIQCLEDTYTESLSYQDMHYAIDNYKEMNHLNRILLEQYYLQSEYRSFMARIPAAKDRYEYFVNLVNPEIVKRVPKKYLASLLNMRPETLSRLE</sequence>
<evidence type="ECO:0000259" key="1">
    <source>
        <dbReference type="PROSITE" id="PS50042"/>
    </source>
</evidence>
<gene>
    <name evidence="2" type="ORF">ACFQ0I_15285</name>
</gene>
<dbReference type="Proteomes" id="UP001597011">
    <property type="component" value="Unassembled WGS sequence"/>
</dbReference>
<dbReference type="RefSeq" id="WP_379943747.1">
    <property type="nucleotide sequence ID" value="NZ_JBHTIB010000015.1"/>
</dbReference>
<name>A0ABW3BXV3_9FLAO</name>
<comment type="caution">
    <text evidence="2">The sequence shown here is derived from an EMBL/GenBank/DDBJ whole genome shotgun (WGS) entry which is preliminary data.</text>
</comment>
<evidence type="ECO:0000313" key="3">
    <source>
        <dbReference type="Proteomes" id="UP001597011"/>
    </source>
</evidence>
<evidence type="ECO:0000313" key="2">
    <source>
        <dbReference type="EMBL" id="MFD0837141.1"/>
    </source>
</evidence>
<dbReference type="EMBL" id="JBHTIB010000015">
    <property type="protein sequence ID" value="MFD0837141.1"/>
    <property type="molecule type" value="Genomic_DNA"/>
</dbReference>
<proteinExistence type="predicted"/>